<dbReference type="WBParaSite" id="Minc3s10084g43791">
    <property type="protein sequence ID" value="Minc3s10084g43791"/>
    <property type="gene ID" value="Minc3s10084g43791"/>
</dbReference>
<sequence length="63" mass="7308">MDCNKLMMTKTREAKKCGKDATATFKVLFRFASIFLFNFFAQNVIKYIRILRSTNGKAQLSHL</sequence>
<name>A0A914NSV8_MELIC</name>
<accession>A0A914NSV8</accession>
<dbReference type="Proteomes" id="UP000887563">
    <property type="component" value="Unplaced"/>
</dbReference>
<organism evidence="2 3">
    <name type="scientific">Meloidogyne incognita</name>
    <name type="common">Southern root-knot nematode worm</name>
    <name type="synonym">Oxyuris incognita</name>
    <dbReference type="NCBI Taxonomy" id="6306"/>
    <lineage>
        <taxon>Eukaryota</taxon>
        <taxon>Metazoa</taxon>
        <taxon>Ecdysozoa</taxon>
        <taxon>Nematoda</taxon>
        <taxon>Chromadorea</taxon>
        <taxon>Rhabditida</taxon>
        <taxon>Tylenchina</taxon>
        <taxon>Tylenchomorpha</taxon>
        <taxon>Tylenchoidea</taxon>
        <taxon>Meloidogynidae</taxon>
        <taxon>Meloidogyninae</taxon>
        <taxon>Meloidogyne</taxon>
        <taxon>Meloidogyne incognita group</taxon>
    </lineage>
</organism>
<evidence type="ECO:0000256" key="1">
    <source>
        <dbReference type="SAM" id="Phobius"/>
    </source>
</evidence>
<proteinExistence type="predicted"/>
<reference evidence="3" key="1">
    <citation type="submission" date="2022-11" db="UniProtKB">
        <authorList>
            <consortium name="WormBaseParasite"/>
        </authorList>
    </citation>
    <scope>IDENTIFICATION</scope>
</reference>
<feature type="transmembrane region" description="Helical" evidence="1">
    <location>
        <begin position="21"/>
        <end position="41"/>
    </location>
</feature>
<keyword evidence="1" id="KW-0812">Transmembrane</keyword>
<keyword evidence="1" id="KW-1133">Transmembrane helix</keyword>
<evidence type="ECO:0000313" key="3">
    <source>
        <dbReference type="WBParaSite" id="Minc3s10084g43791"/>
    </source>
</evidence>
<protein>
    <submittedName>
        <fullName evidence="3">Uncharacterized protein</fullName>
    </submittedName>
</protein>
<keyword evidence="2" id="KW-1185">Reference proteome</keyword>
<keyword evidence="1" id="KW-0472">Membrane</keyword>
<dbReference type="AlphaFoldDB" id="A0A914NSV8"/>
<evidence type="ECO:0000313" key="2">
    <source>
        <dbReference type="Proteomes" id="UP000887563"/>
    </source>
</evidence>